<feature type="transmembrane region" description="Helical" evidence="1">
    <location>
        <begin position="6"/>
        <end position="25"/>
    </location>
</feature>
<evidence type="ECO:0000256" key="1">
    <source>
        <dbReference type="SAM" id="Phobius"/>
    </source>
</evidence>
<organism evidence="2">
    <name type="scientific">marine sediment metagenome</name>
    <dbReference type="NCBI Taxonomy" id="412755"/>
    <lineage>
        <taxon>unclassified sequences</taxon>
        <taxon>metagenomes</taxon>
        <taxon>ecological metagenomes</taxon>
    </lineage>
</organism>
<gene>
    <name evidence="2" type="ORF">LCGC14_1789010</name>
</gene>
<keyword evidence="1" id="KW-0812">Transmembrane</keyword>
<name>A0A0F9GT35_9ZZZZ</name>
<sequence>LGWVESYIEPVILVGLLVFPLIIGLDEWRKWLEKRR</sequence>
<feature type="non-terminal residue" evidence="2">
    <location>
        <position position="1"/>
    </location>
</feature>
<reference evidence="2" key="1">
    <citation type="journal article" date="2015" name="Nature">
        <title>Complex archaea that bridge the gap between prokaryotes and eukaryotes.</title>
        <authorList>
            <person name="Spang A."/>
            <person name="Saw J.H."/>
            <person name="Jorgensen S.L."/>
            <person name="Zaremba-Niedzwiedzka K."/>
            <person name="Martijn J."/>
            <person name="Lind A.E."/>
            <person name="van Eijk R."/>
            <person name="Schleper C."/>
            <person name="Guy L."/>
            <person name="Ettema T.J."/>
        </authorList>
    </citation>
    <scope>NUCLEOTIDE SEQUENCE</scope>
</reference>
<protein>
    <submittedName>
        <fullName evidence="2">Uncharacterized protein</fullName>
    </submittedName>
</protein>
<evidence type="ECO:0000313" key="2">
    <source>
        <dbReference type="EMBL" id="KKM01990.1"/>
    </source>
</evidence>
<dbReference type="AlphaFoldDB" id="A0A0F9GT35"/>
<comment type="caution">
    <text evidence="2">The sequence shown here is derived from an EMBL/GenBank/DDBJ whole genome shotgun (WGS) entry which is preliminary data.</text>
</comment>
<proteinExistence type="predicted"/>
<keyword evidence="1" id="KW-0472">Membrane</keyword>
<accession>A0A0F9GT35</accession>
<keyword evidence="1" id="KW-1133">Transmembrane helix</keyword>
<dbReference type="EMBL" id="LAZR01017052">
    <property type="protein sequence ID" value="KKM01990.1"/>
    <property type="molecule type" value="Genomic_DNA"/>
</dbReference>